<reference evidence="2 3" key="1">
    <citation type="submission" date="2019-04" db="EMBL/GenBank/DDBJ databases">
        <title>An improved genome assembly and genetic linkage map for asparagus bean, Vigna unguiculata ssp. sesquipedialis.</title>
        <authorList>
            <person name="Xia Q."/>
            <person name="Zhang R."/>
            <person name="Dong Y."/>
        </authorList>
    </citation>
    <scope>NUCLEOTIDE SEQUENCE [LARGE SCALE GENOMIC DNA]</scope>
    <source>
        <tissue evidence="2">Leaf</tissue>
    </source>
</reference>
<protein>
    <submittedName>
        <fullName evidence="2">Uncharacterized protein</fullName>
    </submittedName>
</protein>
<feature type="compositionally biased region" description="Acidic residues" evidence="1">
    <location>
        <begin position="7"/>
        <end position="18"/>
    </location>
</feature>
<dbReference type="EMBL" id="CP039351">
    <property type="protein sequence ID" value="QCE00478.1"/>
    <property type="molecule type" value="Genomic_DNA"/>
</dbReference>
<evidence type="ECO:0000313" key="2">
    <source>
        <dbReference type="EMBL" id="QCE00478.1"/>
    </source>
</evidence>
<evidence type="ECO:0000313" key="3">
    <source>
        <dbReference type="Proteomes" id="UP000501690"/>
    </source>
</evidence>
<proteinExistence type="predicted"/>
<keyword evidence="3" id="KW-1185">Reference proteome</keyword>
<feature type="region of interest" description="Disordered" evidence="1">
    <location>
        <begin position="1"/>
        <end position="20"/>
    </location>
</feature>
<organism evidence="2 3">
    <name type="scientific">Vigna unguiculata</name>
    <name type="common">Cowpea</name>
    <dbReference type="NCBI Taxonomy" id="3917"/>
    <lineage>
        <taxon>Eukaryota</taxon>
        <taxon>Viridiplantae</taxon>
        <taxon>Streptophyta</taxon>
        <taxon>Embryophyta</taxon>
        <taxon>Tracheophyta</taxon>
        <taxon>Spermatophyta</taxon>
        <taxon>Magnoliopsida</taxon>
        <taxon>eudicotyledons</taxon>
        <taxon>Gunneridae</taxon>
        <taxon>Pentapetalae</taxon>
        <taxon>rosids</taxon>
        <taxon>fabids</taxon>
        <taxon>Fabales</taxon>
        <taxon>Fabaceae</taxon>
        <taxon>Papilionoideae</taxon>
        <taxon>50 kb inversion clade</taxon>
        <taxon>NPAAA clade</taxon>
        <taxon>indigoferoid/millettioid clade</taxon>
        <taxon>Phaseoleae</taxon>
        <taxon>Vigna</taxon>
    </lineage>
</organism>
<evidence type="ECO:0000256" key="1">
    <source>
        <dbReference type="SAM" id="MobiDB-lite"/>
    </source>
</evidence>
<dbReference type="AlphaFoldDB" id="A0A4D6MHI3"/>
<sequence length="91" mass="10204">MNGSEENKEENESIEDGMEQYKGVYDNAELKGVDVSEPVGFDVLVDGIVPIDEKTHADESVYDAEGEPYRDRNNLGRKKGKFSLLKLPLKN</sequence>
<gene>
    <name evidence="2" type="ORF">DEO72_LG7g1768</name>
</gene>
<name>A0A4D6MHI3_VIGUN</name>
<dbReference type="Proteomes" id="UP000501690">
    <property type="component" value="Linkage Group LG7"/>
</dbReference>
<accession>A0A4D6MHI3</accession>